<evidence type="ECO:0000313" key="3">
    <source>
        <dbReference type="Proteomes" id="UP000335636"/>
    </source>
</evidence>
<dbReference type="GO" id="GO:0090063">
    <property type="term" value="P:positive regulation of microtubule nucleation"/>
    <property type="evidence" value="ECO:0007669"/>
    <property type="project" value="TreeGrafter"/>
</dbReference>
<keyword evidence="1" id="KW-0175">Coiled coil</keyword>
<dbReference type="EMBL" id="CABDUW010000420">
    <property type="protein sequence ID" value="VTJ68214.1"/>
    <property type="molecule type" value="Genomic_DNA"/>
</dbReference>
<dbReference type="Proteomes" id="UP000335636">
    <property type="component" value="Unassembled WGS sequence"/>
</dbReference>
<dbReference type="AlphaFoldDB" id="A0A5E4BEN6"/>
<dbReference type="GO" id="GO:0007098">
    <property type="term" value="P:centrosome cycle"/>
    <property type="evidence" value="ECO:0007669"/>
    <property type="project" value="TreeGrafter"/>
</dbReference>
<dbReference type="PANTHER" id="PTHR46501:SF2">
    <property type="entry name" value="MYOMEGALIN"/>
    <property type="match status" value="1"/>
</dbReference>
<reference evidence="2" key="1">
    <citation type="submission" date="2019-04" db="EMBL/GenBank/DDBJ databases">
        <authorList>
            <person name="Alioto T."/>
            <person name="Alioto T."/>
        </authorList>
    </citation>
    <scope>NUCLEOTIDE SEQUENCE [LARGE SCALE GENOMIC DNA]</scope>
</reference>
<comment type="caution">
    <text evidence="2">The sequence shown here is derived from an EMBL/GenBank/DDBJ whole genome shotgun (WGS) entry which is preliminary data.</text>
</comment>
<protein>
    <submittedName>
        <fullName evidence="2">Uncharacterized protein</fullName>
    </submittedName>
</protein>
<keyword evidence="3" id="KW-1185">Reference proteome</keyword>
<evidence type="ECO:0000313" key="2">
    <source>
        <dbReference type="EMBL" id="VTJ68214.1"/>
    </source>
</evidence>
<sequence length="66" mass="7584">MFWRAALPSFHGPGLPGKVDESMERELLDLRAQVSKQEKLLQSTAERLKTAKQQKENMEQFIVSQP</sequence>
<name>A0A5E4BEN6_MARMO</name>
<feature type="non-terminal residue" evidence="2">
    <location>
        <position position="66"/>
    </location>
</feature>
<evidence type="ECO:0000256" key="1">
    <source>
        <dbReference type="SAM" id="Coils"/>
    </source>
</evidence>
<dbReference type="GO" id="GO:1903358">
    <property type="term" value="P:regulation of Golgi organization"/>
    <property type="evidence" value="ECO:0007669"/>
    <property type="project" value="TreeGrafter"/>
</dbReference>
<accession>A0A5E4BEN6</accession>
<dbReference type="GO" id="GO:0005813">
    <property type="term" value="C:centrosome"/>
    <property type="evidence" value="ECO:0007669"/>
    <property type="project" value="TreeGrafter"/>
</dbReference>
<organism evidence="2 3">
    <name type="scientific">Marmota monax</name>
    <name type="common">Woodchuck</name>
    <dbReference type="NCBI Taxonomy" id="9995"/>
    <lineage>
        <taxon>Eukaryota</taxon>
        <taxon>Metazoa</taxon>
        <taxon>Chordata</taxon>
        <taxon>Craniata</taxon>
        <taxon>Vertebrata</taxon>
        <taxon>Euteleostomi</taxon>
        <taxon>Mammalia</taxon>
        <taxon>Eutheria</taxon>
        <taxon>Euarchontoglires</taxon>
        <taxon>Glires</taxon>
        <taxon>Rodentia</taxon>
        <taxon>Sciuromorpha</taxon>
        <taxon>Sciuridae</taxon>
        <taxon>Xerinae</taxon>
        <taxon>Marmotini</taxon>
        <taxon>Marmota</taxon>
    </lineage>
</organism>
<dbReference type="GO" id="GO:0060090">
    <property type="term" value="F:molecular adaptor activity"/>
    <property type="evidence" value="ECO:0007669"/>
    <property type="project" value="TreeGrafter"/>
</dbReference>
<gene>
    <name evidence="2" type="ORF">MONAX_5E021353</name>
</gene>
<dbReference type="InterPro" id="IPR052593">
    <property type="entry name" value="MT-associated_AKAP9-binding"/>
</dbReference>
<proteinExistence type="predicted"/>
<feature type="coiled-coil region" evidence="1">
    <location>
        <begin position="34"/>
        <end position="61"/>
    </location>
</feature>
<dbReference type="PANTHER" id="PTHR46501">
    <property type="entry name" value="MYOMEGALIN"/>
    <property type="match status" value="1"/>
</dbReference>
<dbReference type="GO" id="GO:0005794">
    <property type="term" value="C:Golgi apparatus"/>
    <property type="evidence" value="ECO:0007669"/>
    <property type="project" value="TreeGrafter"/>
</dbReference>